<reference evidence="1 2" key="1">
    <citation type="journal article" date="2024" name="Science">
        <title>Giant polyketide synthase enzymes in the biosynthesis of giant marine polyether toxins.</title>
        <authorList>
            <person name="Fallon T.R."/>
            <person name="Shende V.V."/>
            <person name="Wierzbicki I.H."/>
            <person name="Pendleton A.L."/>
            <person name="Watervoot N.F."/>
            <person name="Auber R.P."/>
            <person name="Gonzalez D.J."/>
            <person name="Wisecaver J.H."/>
            <person name="Moore B.S."/>
        </authorList>
    </citation>
    <scope>NUCLEOTIDE SEQUENCE [LARGE SCALE GENOMIC DNA]</scope>
    <source>
        <strain evidence="1 2">12B1</strain>
    </source>
</reference>
<dbReference type="Proteomes" id="UP001515480">
    <property type="component" value="Unassembled WGS sequence"/>
</dbReference>
<evidence type="ECO:0000313" key="1">
    <source>
        <dbReference type="EMBL" id="KAL1511388.1"/>
    </source>
</evidence>
<evidence type="ECO:0000313" key="2">
    <source>
        <dbReference type="Proteomes" id="UP001515480"/>
    </source>
</evidence>
<comment type="caution">
    <text evidence="1">The sequence shown here is derived from an EMBL/GenBank/DDBJ whole genome shotgun (WGS) entry which is preliminary data.</text>
</comment>
<sequence>MAEAEAIVAKLSVLDQRKLMMMEGVWTPEKPTPEQTSWKTSLNLDPEEVKKYATLAAEKRIARGESCSVVAISKFSL</sequence>
<name>A0AB34J3Z2_PRYPA</name>
<protein>
    <submittedName>
        <fullName evidence="1">Uncharacterized protein</fullName>
    </submittedName>
</protein>
<dbReference type="AlphaFoldDB" id="A0AB34J3Z2"/>
<proteinExistence type="predicted"/>
<keyword evidence="2" id="KW-1185">Reference proteome</keyword>
<gene>
    <name evidence="1" type="ORF">AB1Y20_006189</name>
</gene>
<dbReference type="EMBL" id="JBGBPQ010000014">
    <property type="protein sequence ID" value="KAL1511388.1"/>
    <property type="molecule type" value="Genomic_DNA"/>
</dbReference>
<accession>A0AB34J3Z2</accession>
<organism evidence="1 2">
    <name type="scientific">Prymnesium parvum</name>
    <name type="common">Toxic golden alga</name>
    <dbReference type="NCBI Taxonomy" id="97485"/>
    <lineage>
        <taxon>Eukaryota</taxon>
        <taxon>Haptista</taxon>
        <taxon>Haptophyta</taxon>
        <taxon>Prymnesiophyceae</taxon>
        <taxon>Prymnesiales</taxon>
        <taxon>Prymnesiaceae</taxon>
        <taxon>Prymnesium</taxon>
    </lineage>
</organism>